<proteinExistence type="inferred from homology"/>
<dbReference type="GO" id="GO:0042273">
    <property type="term" value="P:ribosomal large subunit biogenesis"/>
    <property type="evidence" value="ECO:0007669"/>
    <property type="project" value="TreeGrafter"/>
</dbReference>
<evidence type="ECO:0000256" key="2">
    <source>
        <dbReference type="ARBA" id="ARBA00008479"/>
    </source>
</evidence>
<dbReference type="PANTHER" id="PTHR13243:SF1">
    <property type="entry name" value="NUCLEOLAR PROTEIN 16"/>
    <property type="match status" value="1"/>
</dbReference>
<feature type="region of interest" description="Disordered" evidence="5">
    <location>
        <begin position="149"/>
        <end position="196"/>
    </location>
</feature>
<name>A0A6P6RVB4_9EIME</name>
<keyword evidence="6" id="KW-1185">Reference proteome</keyword>
<dbReference type="PANTHER" id="PTHR13243">
    <property type="entry name" value="HSPC111 PROTEIN-RELATED"/>
    <property type="match status" value="1"/>
</dbReference>
<evidence type="ECO:0000256" key="4">
    <source>
        <dbReference type="ARBA" id="ARBA00023242"/>
    </source>
</evidence>
<evidence type="ECO:0000256" key="1">
    <source>
        <dbReference type="ARBA" id="ARBA00004604"/>
    </source>
</evidence>
<feature type="compositionally biased region" description="Basic residues" evidence="5">
    <location>
        <begin position="182"/>
        <end position="196"/>
    </location>
</feature>
<evidence type="ECO:0000313" key="6">
    <source>
        <dbReference type="Proteomes" id="UP000515125"/>
    </source>
</evidence>
<evidence type="ECO:0000256" key="3">
    <source>
        <dbReference type="ARBA" id="ARBA00015522"/>
    </source>
</evidence>
<dbReference type="InterPro" id="IPR019002">
    <property type="entry name" value="Ribosome_biogenesis_Nop16"/>
</dbReference>
<dbReference type="Proteomes" id="UP000515125">
    <property type="component" value="Unplaced"/>
</dbReference>
<organism evidence="6 7">
    <name type="scientific">Cyclospora cayetanensis</name>
    <dbReference type="NCBI Taxonomy" id="88456"/>
    <lineage>
        <taxon>Eukaryota</taxon>
        <taxon>Sar</taxon>
        <taxon>Alveolata</taxon>
        <taxon>Apicomplexa</taxon>
        <taxon>Conoidasida</taxon>
        <taxon>Coccidia</taxon>
        <taxon>Eucoccidiorida</taxon>
        <taxon>Eimeriorina</taxon>
        <taxon>Eimeriidae</taxon>
        <taxon>Cyclospora</taxon>
    </lineage>
</organism>
<evidence type="ECO:0000313" key="7">
    <source>
        <dbReference type="RefSeq" id="XP_026191065.1"/>
    </source>
</evidence>
<feature type="region of interest" description="Disordered" evidence="5">
    <location>
        <begin position="1"/>
        <end position="20"/>
    </location>
</feature>
<reference evidence="7" key="1">
    <citation type="submission" date="2025-08" db="UniProtKB">
        <authorList>
            <consortium name="RefSeq"/>
        </authorList>
    </citation>
    <scope>IDENTIFICATION</scope>
</reference>
<dbReference type="AlphaFoldDB" id="A0A6P6RVB4"/>
<gene>
    <name evidence="7" type="primary">LOC34621870</name>
</gene>
<dbReference type="OrthoDB" id="285729at2759"/>
<comment type="subcellular location">
    <subcellularLocation>
        <location evidence="1">Nucleus</location>
        <location evidence="1">Nucleolus</location>
    </subcellularLocation>
</comment>
<accession>A0A6P6RVB4</accession>
<dbReference type="Pfam" id="PF09420">
    <property type="entry name" value="Nop16"/>
    <property type="match status" value="1"/>
</dbReference>
<keyword evidence="4" id="KW-0539">Nucleus</keyword>
<dbReference type="GeneID" id="34621870"/>
<dbReference type="GO" id="GO:0005730">
    <property type="term" value="C:nucleolus"/>
    <property type="evidence" value="ECO:0007669"/>
    <property type="project" value="UniProtKB-SubCell"/>
</dbReference>
<comment type="similarity">
    <text evidence="2">Belongs to the NOP16 family.</text>
</comment>
<protein>
    <recommendedName>
        <fullName evidence="3">Nucleolar protein 16</fullName>
    </recommendedName>
</protein>
<evidence type="ECO:0000256" key="5">
    <source>
        <dbReference type="SAM" id="MobiDB-lite"/>
    </source>
</evidence>
<feature type="compositionally biased region" description="Low complexity" evidence="5">
    <location>
        <begin position="157"/>
        <end position="172"/>
    </location>
</feature>
<dbReference type="RefSeq" id="XP_026191065.1">
    <property type="nucleotide sequence ID" value="XM_026335280.1"/>
</dbReference>
<sequence length="196" mass="22342">MKRTRKTQYRPTTRRPKRARRGYVDVKRNLADKILREKWINSKSPAANLKRFTIGEFEDQLADDADLMMKTPEKKLNEMETKIISKLIEKYQDDYTKMGRDSRVNVYQWTARKCEKIAASFRRGHCCTSALRCLSHLLPQKRDLQERRQVNAAASEATPGAKGTATKGGSTSVVKAATAPAKSRKGKRVRSKVSPQ</sequence>